<dbReference type="AlphaFoldDB" id="A0A9N8YX60"/>
<evidence type="ECO:0000313" key="1">
    <source>
        <dbReference type="EMBL" id="CAG8452146.1"/>
    </source>
</evidence>
<keyword evidence="2" id="KW-1185">Reference proteome</keyword>
<dbReference type="EMBL" id="CAJVQA010000043">
    <property type="protein sequence ID" value="CAG8452146.1"/>
    <property type="molecule type" value="Genomic_DNA"/>
</dbReference>
<evidence type="ECO:0000313" key="2">
    <source>
        <dbReference type="Proteomes" id="UP000789759"/>
    </source>
</evidence>
<reference evidence="1" key="1">
    <citation type="submission" date="2021-06" db="EMBL/GenBank/DDBJ databases">
        <authorList>
            <person name="Kallberg Y."/>
            <person name="Tangrot J."/>
            <person name="Rosling A."/>
        </authorList>
    </citation>
    <scope>NUCLEOTIDE SEQUENCE</scope>
    <source>
        <strain evidence="1">FL966</strain>
    </source>
</reference>
<name>A0A9N8YX60_9GLOM</name>
<sequence>MTIVHYKDWQEKIGKKLEEIFEEEQLASTREMEKRMVGV</sequence>
<comment type="caution">
    <text evidence="1">The sequence shown here is derived from an EMBL/GenBank/DDBJ whole genome shotgun (WGS) entry which is preliminary data.</text>
</comment>
<organism evidence="1 2">
    <name type="scientific">Cetraspora pellucida</name>
    <dbReference type="NCBI Taxonomy" id="1433469"/>
    <lineage>
        <taxon>Eukaryota</taxon>
        <taxon>Fungi</taxon>
        <taxon>Fungi incertae sedis</taxon>
        <taxon>Mucoromycota</taxon>
        <taxon>Glomeromycotina</taxon>
        <taxon>Glomeromycetes</taxon>
        <taxon>Diversisporales</taxon>
        <taxon>Gigasporaceae</taxon>
        <taxon>Cetraspora</taxon>
    </lineage>
</organism>
<gene>
    <name evidence="1" type="ORF">CPELLU_LOCUS199</name>
</gene>
<proteinExistence type="predicted"/>
<dbReference type="Proteomes" id="UP000789759">
    <property type="component" value="Unassembled WGS sequence"/>
</dbReference>
<protein>
    <submittedName>
        <fullName evidence="1">15279_t:CDS:1</fullName>
    </submittedName>
</protein>
<accession>A0A9N8YX60</accession>